<dbReference type="InterPro" id="IPR003607">
    <property type="entry name" value="HD/PDEase_dom"/>
</dbReference>
<proteinExistence type="predicted"/>
<evidence type="ECO:0000259" key="8">
    <source>
        <dbReference type="SMART" id="SM00471"/>
    </source>
</evidence>
<evidence type="ECO:0000256" key="2">
    <source>
        <dbReference type="ARBA" id="ARBA00001936"/>
    </source>
</evidence>
<evidence type="ECO:0000256" key="7">
    <source>
        <dbReference type="ARBA" id="ARBA00022801"/>
    </source>
</evidence>
<gene>
    <name evidence="9" type="ORF">JK635_12995</name>
</gene>
<organism evidence="9 10">
    <name type="scientific">Neobacillus paridis</name>
    <dbReference type="NCBI Taxonomy" id="2803862"/>
    <lineage>
        <taxon>Bacteria</taxon>
        <taxon>Bacillati</taxon>
        <taxon>Bacillota</taxon>
        <taxon>Bacilli</taxon>
        <taxon>Bacillales</taxon>
        <taxon>Bacillaceae</taxon>
        <taxon>Neobacillus</taxon>
    </lineage>
</organism>
<evidence type="ECO:0000313" key="10">
    <source>
        <dbReference type="Proteomes" id="UP000623967"/>
    </source>
</evidence>
<dbReference type="PANTHER" id="PTHR11845">
    <property type="entry name" value="5'-DEOXYNUCLEOTIDASE HDDC2"/>
    <property type="match status" value="1"/>
</dbReference>
<dbReference type="PANTHER" id="PTHR11845:SF13">
    <property type="entry name" value="5'-DEOXYNUCLEOTIDASE HDDC2"/>
    <property type="match status" value="1"/>
</dbReference>
<dbReference type="InterPro" id="IPR039356">
    <property type="entry name" value="YfbR/HDDC2"/>
</dbReference>
<protein>
    <recommendedName>
        <fullName evidence="5">5'-deoxynucleotidase</fullName>
        <ecNumber evidence="5">3.1.3.89</ecNumber>
    </recommendedName>
</protein>
<evidence type="ECO:0000256" key="1">
    <source>
        <dbReference type="ARBA" id="ARBA00001638"/>
    </source>
</evidence>
<evidence type="ECO:0000256" key="4">
    <source>
        <dbReference type="ARBA" id="ARBA00011738"/>
    </source>
</evidence>
<evidence type="ECO:0000256" key="3">
    <source>
        <dbReference type="ARBA" id="ARBA00001941"/>
    </source>
</evidence>
<dbReference type="Gene3D" id="1.10.3210.10">
    <property type="entry name" value="Hypothetical protein af1432"/>
    <property type="match status" value="1"/>
</dbReference>
<keyword evidence="10" id="KW-1185">Reference proteome</keyword>
<keyword evidence="6" id="KW-0479">Metal-binding</keyword>
<evidence type="ECO:0000256" key="5">
    <source>
        <dbReference type="ARBA" id="ARBA00012964"/>
    </source>
</evidence>
<dbReference type="RefSeq" id="WP_202654393.1">
    <property type="nucleotide sequence ID" value="NZ_JAESWB010000171.1"/>
</dbReference>
<dbReference type="EMBL" id="JAESWB010000171">
    <property type="protein sequence ID" value="MBL4953125.1"/>
    <property type="molecule type" value="Genomic_DNA"/>
</dbReference>
<dbReference type="EC" id="3.1.3.89" evidence="5"/>
<comment type="cofactor">
    <cofactor evidence="3">
        <name>Co(2+)</name>
        <dbReference type="ChEBI" id="CHEBI:48828"/>
    </cofactor>
</comment>
<comment type="catalytic activity">
    <reaction evidence="1">
        <text>a 2'-deoxyribonucleoside 5'-phosphate + H2O = a 2'-deoxyribonucleoside + phosphate</text>
        <dbReference type="Rhea" id="RHEA:36167"/>
        <dbReference type="ChEBI" id="CHEBI:15377"/>
        <dbReference type="ChEBI" id="CHEBI:18274"/>
        <dbReference type="ChEBI" id="CHEBI:43474"/>
        <dbReference type="ChEBI" id="CHEBI:65317"/>
        <dbReference type="EC" id="3.1.3.89"/>
    </reaction>
</comment>
<feature type="domain" description="HD/PDEase" evidence="8">
    <location>
        <begin position="29"/>
        <end position="146"/>
    </location>
</feature>
<comment type="cofactor">
    <cofactor evidence="2">
        <name>Mn(2+)</name>
        <dbReference type="ChEBI" id="CHEBI:29035"/>
    </cofactor>
</comment>
<dbReference type="Proteomes" id="UP000623967">
    <property type="component" value="Unassembled WGS sequence"/>
</dbReference>
<accession>A0ABS1TP62</accession>
<dbReference type="Pfam" id="PF13023">
    <property type="entry name" value="HD_3"/>
    <property type="match status" value="1"/>
</dbReference>
<sequence length="194" mass="22474">MKEENIVSFIKELERLKNNTRTAWTSTGRHESIAEHSWRLCLFTFVLEDSFPDVDFNKVLRMALIHDLGEAYEGDISAKETGNTSEKLKREEFALNKMIEPLSPKIQEQFLALWQEYNQAETKEAKLVKALDKIETIIQHNQGKNPKGFDYQFNLEYGKKYANFDPIIRAIRTVVDQETLQKTTGEKSKDPSAD</sequence>
<evidence type="ECO:0000313" key="9">
    <source>
        <dbReference type="EMBL" id="MBL4953125.1"/>
    </source>
</evidence>
<comment type="subunit">
    <text evidence="4">Homodimer.</text>
</comment>
<keyword evidence="7" id="KW-0378">Hydrolase</keyword>
<dbReference type="SMART" id="SM00471">
    <property type="entry name" value="HDc"/>
    <property type="match status" value="1"/>
</dbReference>
<name>A0ABS1TP62_9BACI</name>
<dbReference type="SUPFAM" id="SSF109604">
    <property type="entry name" value="HD-domain/PDEase-like"/>
    <property type="match status" value="1"/>
</dbReference>
<comment type="caution">
    <text evidence="9">The sequence shown here is derived from an EMBL/GenBank/DDBJ whole genome shotgun (WGS) entry which is preliminary data.</text>
</comment>
<evidence type="ECO:0000256" key="6">
    <source>
        <dbReference type="ARBA" id="ARBA00022723"/>
    </source>
</evidence>
<dbReference type="InterPro" id="IPR006674">
    <property type="entry name" value="HD_domain"/>
</dbReference>
<reference evidence="9 10" key="1">
    <citation type="submission" date="2021-01" db="EMBL/GenBank/DDBJ databases">
        <title>Genome public.</title>
        <authorList>
            <person name="Liu C."/>
            <person name="Sun Q."/>
        </authorList>
    </citation>
    <scope>NUCLEOTIDE SEQUENCE [LARGE SCALE GENOMIC DNA]</scope>
    <source>
        <strain evidence="9 10">YIM B02564</strain>
    </source>
</reference>